<name>A0ABW8TFT9_9CLOT</name>
<sequence>MARPSIFSNQYDRQVRRRKRRKKIIIFLVCCLGVYLAVKVYLGVNFNEVSFKKIAAKLEKEQTQKEDSNKKTSKSVNKTTKGNSKVKPNKNASKDQAVNVKLADGKQVIVTYNTEGKTKKIKAVNLNGVDGEYNISPSAQNLIIYEKTGQNMYYVDSNGNISDITYKTYTSTNGSAFSKDNIIQTNQNYIWCASPKFIDDNTIVYISQLPWFDNRTDKYIWRTTISDKGYANTNLHGNDVKINNVTDKGIEIVTDGTTQYMKADGTTTN</sequence>
<accession>A0ABW8TFT9</accession>
<dbReference type="RefSeq" id="WP_406787768.1">
    <property type="nucleotide sequence ID" value="NZ_JBJIAA010000009.1"/>
</dbReference>
<evidence type="ECO:0000313" key="3">
    <source>
        <dbReference type="EMBL" id="MFL0251111.1"/>
    </source>
</evidence>
<proteinExistence type="predicted"/>
<evidence type="ECO:0000256" key="2">
    <source>
        <dbReference type="SAM" id="Phobius"/>
    </source>
</evidence>
<keyword evidence="4" id="KW-1185">Reference proteome</keyword>
<reference evidence="3 4" key="1">
    <citation type="submission" date="2024-11" db="EMBL/GenBank/DDBJ databases">
        <authorList>
            <person name="Heng Y.C."/>
            <person name="Lim A.C.H."/>
            <person name="Lee J.K.Y."/>
            <person name="Kittelmann S."/>
        </authorList>
    </citation>
    <scope>NUCLEOTIDE SEQUENCE [LARGE SCALE GENOMIC DNA]</scope>
    <source>
        <strain evidence="3 4">WILCCON 0114</strain>
    </source>
</reference>
<evidence type="ECO:0000313" key="4">
    <source>
        <dbReference type="Proteomes" id="UP001623592"/>
    </source>
</evidence>
<feature type="region of interest" description="Disordered" evidence="1">
    <location>
        <begin position="60"/>
        <end position="97"/>
    </location>
</feature>
<keyword evidence="2" id="KW-0472">Membrane</keyword>
<evidence type="ECO:0008006" key="5">
    <source>
        <dbReference type="Google" id="ProtNLM"/>
    </source>
</evidence>
<dbReference type="EMBL" id="JBJIAA010000009">
    <property type="protein sequence ID" value="MFL0251111.1"/>
    <property type="molecule type" value="Genomic_DNA"/>
</dbReference>
<keyword evidence="2" id="KW-0812">Transmembrane</keyword>
<feature type="transmembrane region" description="Helical" evidence="2">
    <location>
        <begin position="24"/>
        <end position="44"/>
    </location>
</feature>
<feature type="compositionally biased region" description="Low complexity" evidence="1">
    <location>
        <begin position="74"/>
        <end position="85"/>
    </location>
</feature>
<evidence type="ECO:0000256" key="1">
    <source>
        <dbReference type="SAM" id="MobiDB-lite"/>
    </source>
</evidence>
<comment type="caution">
    <text evidence="3">The sequence shown here is derived from an EMBL/GenBank/DDBJ whole genome shotgun (WGS) entry which is preliminary data.</text>
</comment>
<keyword evidence="2" id="KW-1133">Transmembrane helix</keyword>
<organism evidence="3 4">
    <name type="scientific">Clostridium neuense</name>
    <dbReference type="NCBI Taxonomy" id="1728934"/>
    <lineage>
        <taxon>Bacteria</taxon>
        <taxon>Bacillati</taxon>
        <taxon>Bacillota</taxon>
        <taxon>Clostridia</taxon>
        <taxon>Eubacteriales</taxon>
        <taxon>Clostridiaceae</taxon>
        <taxon>Clostridium</taxon>
    </lineage>
</organism>
<gene>
    <name evidence="3" type="ORF">ACJDT4_11810</name>
</gene>
<protein>
    <recommendedName>
        <fullName evidence="5">DUF5050 domain-containing protein</fullName>
    </recommendedName>
</protein>
<dbReference type="Proteomes" id="UP001623592">
    <property type="component" value="Unassembled WGS sequence"/>
</dbReference>
<feature type="compositionally biased region" description="Basic and acidic residues" evidence="1">
    <location>
        <begin position="60"/>
        <end position="70"/>
    </location>
</feature>